<comment type="caution">
    <text evidence="2">The sequence shown here is derived from an EMBL/GenBank/DDBJ whole genome shotgun (WGS) entry which is preliminary data.</text>
</comment>
<name>A0ABS0H2J0_9ACTN</name>
<evidence type="ECO:0000313" key="2">
    <source>
        <dbReference type="EMBL" id="MBF9132664.1"/>
    </source>
</evidence>
<protein>
    <recommendedName>
        <fullName evidence="4">CHAD domain-containing protein</fullName>
    </recommendedName>
</protein>
<evidence type="ECO:0000256" key="1">
    <source>
        <dbReference type="SAM" id="MobiDB-lite"/>
    </source>
</evidence>
<organism evidence="2 3">
    <name type="scientific">Plantactinospora alkalitolerans</name>
    <dbReference type="NCBI Taxonomy" id="2789879"/>
    <lineage>
        <taxon>Bacteria</taxon>
        <taxon>Bacillati</taxon>
        <taxon>Actinomycetota</taxon>
        <taxon>Actinomycetes</taxon>
        <taxon>Micromonosporales</taxon>
        <taxon>Micromonosporaceae</taxon>
        <taxon>Plantactinospora</taxon>
    </lineage>
</organism>
<accession>A0ABS0H2J0</accession>
<evidence type="ECO:0000313" key="3">
    <source>
        <dbReference type="Proteomes" id="UP000638560"/>
    </source>
</evidence>
<dbReference type="EMBL" id="JADPUN010000245">
    <property type="protein sequence ID" value="MBF9132664.1"/>
    <property type="molecule type" value="Genomic_DNA"/>
</dbReference>
<feature type="region of interest" description="Disordered" evidence="1">
    <location>
        <begin position="179"/>
        <end position="198"/>
    </location>
</feature>
<sequence>MAVRRAEGHRRLLERVLRAQLESDTETSARLARDVLRVLPELTWYDAARRQCVIAKILVVRLTERLAAQPEIHLPPPGTTLTEALYAEVEALRSHRESGTGPGGTYMAGHQAGWERFLDRLRSRADHLARLGEDRARPAVDAQPPSERALNEAAVRLVDAAAALPSWRGRVTSVLVQSHEDLTPVKRPPSPPRPRQRNRRDNAHLLAAELLAVLPGPQNFQAARDCLTETGDRLRELRVRLVERRGGGGTTVDDRRWLNSLAAELRRLADMATIGSGGEAFVAGYTMAGHLFAERLQARADEVAAPQRWIVWRADQDRWMDTVEVAQTDSEADAKAVVATMRHRGDEGRYEISDWN</sequence>
<proteinExistence type="predicted"/>
<dbReference type="RefSeq" id="WP_196204190.1">
    <property type="nucleotide sequence ID" value="NZ_JADPUN010000245.1"/>
</dbReference>
<reference evidence="2 3" key="1">
    <citation type="submission" date="2020-11" db="EMBL/GenBank/DDBJ databases">
        <title>A novel isolate from a Black sea contaminated sediment with potential to produce alkanes: Plantactinospora alkalitolerans sp. nov.</title>
        <authorList>
            <person name="Carro L."/>
            <person name="Veyisoglu A."/>
            <person name="Guven K."/>
            <person name="Schumann P."/>
            <person name="Klenk H.-P."/>
            <person name="Sahin N."/>
        </authorList>
    </citation>
    <scope>NUCLEOTIDE SEQUENCE [LARGE SCALE GENOMIC DNA]</scope>
    <source>
        <strain evidence="2 3">S1510</strain>
    </source>
</reference>
<keyword evidence="3" id="KW-1185">Reference proteome</keyword>
<dbReference type="Proteomes" id="UP000638560">
    <property type="component" value="Unassembled WGS sequence"/>
</dbReference>
<gene>
    <name evidence="2" type="ORF">I0C86_27460</name>
</gene>
<evidence type="ECO:0008006" key="4">
    <source>
        <dbReference type="Google" id="ProtNLM"/>
    </source>
</evidence>